<dbReference type="STRING" id="630515.SAMN04489812_0364"/>
<evidence type="ECO:0000256" key="1">
    <source>
        <dbReference type="SAM" id="MobiDB-lite"/>
    </source>
</evidence>
<reference evidence="2 3" key="1">
    <citation type="submission" date="2016-10" db="EMBL/GenBank/DDBJ databases">
        <authorList>
            <person name="de Groot N.N."/>
        </authorList>
    </citation>
    <scope>NUCLEOTIDE SEQUENCE [LARGE SCALE GENOMIC DNA]</scope>
    <source>
        <strain evidence="2 3">DSM 21800</strain>
    </source>
</reference>
<sequence length="468" mass="51230">MSLSPQQVVASFDSASVLHASTAAALRGTPFSNLGNPEAVGRLVRVATRLPWPILREIYRRVGGAEGIRPEQLSDVDLGAVAASFADGYPRRRYPAAFIGSSNGALTQLAAAMQVPWLPQTVLVPVHRLGDPERPDQALEFGRRWGPELLGGNPDVTLHQMHDAAQDRLMTARMAYFRVKWRRLPDAFARFLDDQLLPGAPVLLVDDQIRWPVTRVAERHWFQTGGLGGLSAQDHLSGPHAPTADAEAPEAEWGADPDYIASIRDWCAAHGHPVILIRYRGPQQAAHPVAAVLRDWMRTRGEPADELIVPSFILGDPWRVLNHALVPFWTYFPVRDALDSLDRHLQRSSRYRSVYVLGFQHGVRSPGVAMPEDFVSTIERHGAAAELLAVRAQDWPHDIGSMARYGAALDALPAAGQPWLPVDVWAAARALRKTPGEDGHPLVADVPDSTAAPSDAASTRAGDNRWLA</sequence>
<accession>A0A1H1N474</accession>
<proteinExistence type="predicted"/>
<feature type="region of interest" description="Disordered" evidence="1">
    <location>
        <begin position="436"/>
        <end position="468"/>
    </location>
</feature>
<dbReference type="OrthoDB" id="501208at2"/>
<dbReference type="EMBL" id="LT629772">
    <property type="protein sequence ID" value="SDR93525.1"/>
    <property type="molecule type" value="Genomic_DNA"/>
</dbReference>
<name>A0A1H1N474_9ACTN</name>
<organism evidence="2 3">
    <name type="scientific">Microlunatus soli</name>
    <dbReference type="NCBI Taxonomy" id="630515"/>
    <lineage>
        <taxon>Bacteria</taxon>
        <taxon>Bacillati</taxon>
        <taxon>Actinomycetota</taxon>
        <taxon>Actinomycetes</taxon>
        <taxon>Propionibacteriales</taxon>
        <taxon>Propionibacteriaceae</taxon>
        <taxon>Microlunatus</taxon>
    </lineage>
</organism>
<evidence type="ECO:0000313" key="2">
    <source>
        <dbReference type="EMBL" id="SDR93525.1"/>
    </source>
</evidence>
<keyword evidence="3" id="KW-1185">Reference proteome</keyword>
<dbReference type="AlphaFoldDB" id="A0A1H1N474"/>
<evidence type="ECO:0000313" key="3">
    <source>
        <dbReference type="Proteomes" id="UP000199103"/>
    </source>
</evidence>
<dbReference type="Proteomes" id="UP000199103">
    <property type="component" value="Chromosome I"/>
</dbReference>
<dbReference type="RefSeq" id="WP_091518956.1">
    <property type="nucleotide sequence ID" value="NZ_LT629772.1"/>
</dbReference>
<feature type="compositionally biased region" description="Low complexity" evidence="1">
    <location>
        <begin position="444"/>
        <end position="461"/>
    </location>
</feature>
<protein>
    <submittedName>
        <fullName evidence="2">Uncharacterized protein</fullName>
    </submittedName>
</protein>
<gene>
    <name evidence="2" type="ORF">SAMN04489812_0364</name>
</gene>